<accession>A0ABS9BIT6</accession>
<evidence type="ECO:0000256" key="2">
    <source>
        <dbReference type="ARBA" id="ARBA00022737"/>
    </source>
</evidence>
<evidence type="ECO:0000313" key="7">
    <source>
        <dbReference type="Proteomes" id="UP001200145"/>
    </source>
</evidence>
<feature type="signal peptide" evidence="4">
    <location>
        <begin position="1"/>
        <end position="21"/>
    </location>
</feature>
<dbReference type="SUPFAM" id="SSF69318">
    <property type="entry name" value="Integrin alpha N-terminal domain"/>
    <property type="match status" value="3"/>
</dbReference>
<feature type="chain" id="PRO_5045483424" evidence="4">
    <location>
        <begin position="22"/>
        <end position="1119"/>
    </location>
</feature>
<sequence length="1119" mass="124851">MNCYFRLLLFVSMLLFNRSIAQQQGSLFKEKDPKQSGLQFTNQVTETDSLHVFRYEYLYNGSGVGVGDFNNDGLQDLLFSGNQVANKLFLNKGQLQFEDITQSAGVAGNGTWSTGVTIADVNGDGRLDIYVCHSGKYSDSLQLRNELFINEGIQQGKPVFKERAVEYGLDAAGTQSTHAVFFDYDLDGDLDMFLLNHSNHTYNPFLNTRKTRATPNMAFGNRLFRNIGKNKFEDVTLKAGIINHSLNFGLSVTVSDLNNDGWPDIYTTSDYTEKDCLYINNRNGTFSEQVEKSMGHISKYSMGADIADINNDGWADIFTLDMLPEDNHRQKMLKGPDEYDQYNLLRDSGYFKQQMRNMLQLNRGVDQDGQLRFSEIGQLAGISNTDWSWSGLLADFDLDGWKDAFVTNGYLRDYTDMDFMKYTVAEARIEAAKEGHQVFQTHALVKKMPSNKLKNYLFRNNGGISFTNTTNAWGMNSERISNAAVYADLDNDGDLDLVVVNNNDPIQLFENTARNLQPSGNYLAIELKGNASNPFAIGAKLELIASDGSKQIQELFPVRGYQSSQSYRIHFGIPATTKFDTLTIRWPDRSVSIHTNLQVNQLLQFTQPSTKNNSVASIPLPKKTWLQDITEQSRIKFQHQENDFIDFKDETLLPYMLSRMGPALASGDVNGDGLDDIFIGTPIGQVAALFVQKANYKFELVPGPWIADKESEDVQAAFLDADGDGDLDLYVVSGGNEYAPESPEYQDRLYINDGKGGFTKSTTALPSMLSPKQALAIADFDKDGDPDIWVGGMYQPGSFPMADRSYLLRNDSKKGAVKFTDITPEFDFLLQPGAVTAAQWADTNADGYPELLLAGDWMPVRLIDNQKGKLTLNKVQLPDNLSGWWRSITPADIDGDGDLDFILGNAGTNLQIRASKTEPVELFTTDLDQNGTLDPILTHYINGQSYPIASRDELLEQVVPMRKKFVYYKDYADVKLDGIVPASQKKKLHRLEVNNFASGILWNEGSQPWQFTALPELAQISSLQAAIVLDWNKDGRPDIYLGGNFEGYRVQFGQSDASYGLLLENSGNQQFKPISPMETGVFLKGELRQMKLLNAGTAAPILVTVTNNGPVQVVKVNLP</sequence>
<dbReference type="RefSeq" id="WP_234865321.1">
    <property type="nucleotide sequence ID" value="NZ_JAKEVY010000002.1"/>
</dbReference>
<dbReference type="InterPro" id="IPR011519">
    <property type="entry name" value="UnbV_ASPIC"/>
</dbReference>
<dbReference type="InterPro" id="IPR013517">
    <property type="entry name" value="FG-GAP"/>
</dbReference>
<dbReference type="Proteomes" id="UP001200145">
    <property type="component" value="Unassembled WGS sequence"/>
</dbReference>
<keyword evidence="3" id="KW-0325">Glycoprotein</keyword>
<dbReference type="EMBL" id="JAKEVY010000002">
    <property type="protein sequence ID" value="MCF1714551.1"/>
    <property type="molecule type" value="Genomic_DNA"/>
</dbReference>
<dbReference type="PANTHER" id="PTHR16026:SF0">
    <property type="entry name" value="CARTILAGE ACIDIC PROTEIN 1"/>
    <property type="match status" value="1"/>
</dbReference>
<dbReference type="InterPro" id="IPR028994">
    <property type="entry name" value="Integrin_alpha_N"/>
</dbReference>
<proteinExistence type="predicted"/>
<feature type="domain" description="ASPIC/UnbV" evidence="5">
    <location>
        <begin position="536"/>
        <end position="603"/>
    </location>
</feature>
<dbReference type="InterPro" id="IPR013519">
    <property type="entry name" value="Int_alpha_beta-p"/>
</dbReference>
<dbReference type="InterPro" id="IPR027039">
    <property type="entry name" value="Crtac1"/>
</dbReference>
<evidence type="ECO:0000259" key="5">
    <source>
        <dbReference type="Pfam" id="PF07593"/>
    </source>
</evidence>
<organism evidence="6 7">
    <name type="scientific">Flavihumibacter fluminis</name>
    <dbReference type="NCBI Taxonomy" id="2909236"/>
    <lineage>
        <taxon>Bacteria</taxon>
        <taxon>Pseudomonadati</taxon>
        <taxon>Bacteroidota</taxon>
        <taxon>Chitinophagia</taxon>
        <taxon>Chitinophagales</taxon>
        <taxon>Chitinophagaceae</taxon>
        <taxon>Flavihumibacter</taxon>
    </lineage>
</organism>
<dbReference type="Pfam" id="PF13517">
    <property type="entry name" value="FG-GAP_3"/>
    <property type="match status" value="6"/>
</dbReference>
<reference evidence="6 7" key="1">
    <citation type="submission" date="2022-01" db="EMBL/GenBank/DDBJ databases">
        <title>Flavihumibacter sp. nov., isolated from sediment of a river.</title>
        <authorList>
            <person name="Liu H."/>
        </authorList>
    </citation>
    <scope>NUCLEOTIDE SEQUENCE [LARGE SCALE GENOMIC DNA]</scope>
    <source>
        <strain evidence="6 7">RY-1</strain>
    </source>
</reference>
<gene>
    <name evidence="6" type="ORF">L0U88_07940</name>
</gene>
<evidence type="ECO:0000256" key="1">
    <source>
        <dbReference type="ARBA" id="ARBA00022729"/>
    </source>
</evidence>
<dbReference type="SMART" id="SM00191">
    <property type="entry name" value="Int_alpha"/>
    <property type="match status" value="3"/>
</dbReference>
<keyword evidence="7" id="KW-1185">Reference proteome</keyword>
<dbReference type="Pfam" id="PF07593">
    <property type="entry name" value="UnbV_ASPIC"/>
    <property type="match status" value="1"/>
</dbReference>
<protein>
    <submittedName>
        <fullName evidence="6">FG-GAP-like repeat-containing protein</fullName>
    </submittedName>
</protein>
<comment type="caution">
    <text evidence="6">The sequence shown here is derived from an EMBL/GenBank/DDBJ whole genome shotgun (WGS) entry which is preliminary data.</text>
</comment>
<keyword evidence="1 4" id="KW-0732">Signal</keyword>
<keyword evidence="2" id="KW-0677">Repeat</keyword>
<dbReference type="Gene3D" id="2.130.10.130">
    <property type="entry name" value="Integrin alpha, N-terminal"/>
    <property type="match status" value="3"/>
</dbReference>
<name>A0ABS9BIT6_9BACT</name>
<evidence type="ECO:0000256" key="3">
    <source>
        <dbReference type="ARBA" id="ARBA00023180"/>
    </source>
</evidence>
<dbReference type="PANTHER" id="PTHR16026">
    <property type="entry name" value="CARTILAGE ACIDIC PROTEIN 1"/>
    <property type="match status" value="1"/>
</dbReference>
<evidence type="ECO:0000256" key="4">
    <source>
        <dbReference type="SAM" id="SignalP"/>
    </source>
</evidence>
<evidence type="ECO:0000313" key="6">
    <source>
        <dbReference type="EMBL" id="MCF1714551.1"/>
    </source>
</evidence>